<feature type="compositionally biased region" description="Basic and acidic residues" evidence="1">
    <location>
        <begin position="1"/>
        <end position="14"/>
    </location>
</feature>
<evidence type="ECO:0000313" key="3">
    <source>
        <dbReference type="Proteomes" id="UP001600424"/>
    </source>
</evidence>
<comment type="caution">
    <text evidence="2">The sequence shown here is derived from an EMBL/GenBank/DDBJ whole genome shotgun (WGS) entry which is preliminary data.</text>
</comment>
<dbReference type="EMBL" id="JBHTRV010000016">
    <property type="protein sequence ID" value="MFE5982437.1"/>
    <property type="molecule type" value="Genomic_DNA"/>
</dbReference>
<gene>
    <name evidence="2" type="ORF">ACFQ63_22315</name>
</gene>
<proteinExistence type="predicted"/>
<dbReference type="Proteomes" id="UP001600424">
    <property type="component" value="Unassembled WGS sequence"/>
</dbReference>
<evidence type="ECO:0000256" key="1">
    <source>
        <dbReference type="SAM" id="MobiDB-lite"/>
    </source>
</evidence>
<evidence type="ECO:0000313" key="2">
    <source>
        <dbReference type="EMBL" id="MFE5982437.1"/>
    </source>
</evidence>
<accession>A0ABW6IZA0</accession>
<keyword evidence="3" id="KW-1185">Reference proteome</keyword>
<dbReference type="RefSeq" id="WP_386256443.1">
    <property type="nucleotide sequence ID" value="NZ_JBHTRV010000016.1"/>
</dbReference>
<name>A0ABW6IZA0_STRWE</name>
<feature type="compositionally biased region" description="Basic and acidic residues" evidence="1">
    <location>
        <begin position="25"/>
        <end position="48"/>
    </location>
</feature>
<reference evidence="2 3" key="1">
    <citation type="submission" date="2024-09" db="EMBL/GenBank/DDBJ databases">
        <title>The Natural Products Discovery Center: Release of the First 8490 Sequenced Strains for Exploring Actinobacteria Biosynthetic Diversity.</title>
        <authorList>
            <person name="Kalkreuter E."/>
            <person name="Kautsar S.A."/>
            <person name="Yang D."/>
            <person name="Bader C.D."/>
            <person name="Teijaro C.N."/>
            <person name="Fluegel L."/>
            <person name="Davis C.M."/>
            <person name="Simpson J.R."/>
            <person name="Lauterbach L."/>
            <person name="Steele A.D."/>
            <person name="Gui C."/>
            <person name="Meng S."/>
            <person name="Li G."/>
            <person name="Viehrig K."/>
            <person name="Ye F."/>
            <person name="Su P."/>
            <person name="Kiefer A.F."/>
            <person name="Nichols A."/>
            <person name="Cepeda A.J."/>
            <person name="Yan W."/>
            <person name="Fan B."/>
            <person name="Jiang Y."/>
            <person name="Adhikari A."/>
            <person name="Zheng C.-J."/>
            <person name="Schuster L."/>
            <person name="Cowan T.M."/>
            <person name="Smanski M.J."/>
            <person name="Chevrette M.G."/>
            <person name="De Carvalho L.P.S."/>
            <person name="Shen B."/>
        </authorList>
    </citation>
    <scope>NUCLEOTIDE SEQUENCE [LARGE SCALE GENOMIC DNA]</scope>
    <source>
        <strain evidence="2 3">NPDC056472</strain>
    </source>
</reference>
<protein>
    <submittedName>
        <fullName evidence="2">Uncharacterized protein</fullName>
    </submittedName>
</protein>
<organism evidence="2 3">
    <name type="scientific">Streptomyces wedmorensis</name>
    <dbReference type="NCBI Taxonomy" id="43759"/>
    <lineage>
        <taxon>Bacteria</taxon>
        <taxon>Bacillati</taxon>
        <taxon>Actinomycetota</taxon>
        <taxon>Actinomycetes</taxon>
        <taxon>Kitasatosporales</taxon>
        <taxon>Streptomycetaceae</taxon>
        <taxon>Streptomyces</taxon>
    </lineage>
</organism>
<feature type="region of interest" description="Disordered" evidence="1">
    <location>
        <begin position="1"/>
        <end position="48"/>
    </location>
</feature>
<sequence length="48" mass="5379">MSTEPLDRAPRERPWAAMTGQGGDQRLRRADKTSPRARTEAEPREGEG</sequence>